<dbReference type="InterPro" id="IPR022656">
    <property type="entry name" value="XPA_C"/>
</dbReference>
<feature type="compositionally biased region" description="Basic and acidic residues" evidence="23">
    <location>
        <begin position="1380"/>
        <end position="1401"/>
    </location>
</feature>
<dbReference type="GO" id="GO:0008270">
    <property type="term" value="F:zinc ion binding"/>
    <property type="evidence" value="ECO:0007669"/>
    <property type="project" value="UniProtKB-KW"/>
</dbReference>
<evidence type="ECO:0000256" key="18">
    <source>
        <dbReference type="ARBA" id="ARBA00023125"/>
    </source>
</evidence>
<feature type="compositionally biased region" description="Basic and acidic residues" evidence="23">
    <location>
        <begin position="1473"/>
        <end position="1482"/>
    </location>
</feature>
<feature type="region of interest" description="Disordered" evidence="23">
    <location>
        <begin position="1023"/>
        <end position="1046"/>
    </location>
</feature>
<comment type="subcellular location">
    <subcellularLocation>
        <location evidence="1">Endoplasmic reticulum membrane</location>
        <topology evidence="1">Single-pass type I membrane protein</topology>
    </subcellularLocation>
    <subcellularLocation>
        <location evidence="2">Nucleus</location>
    </subcellularLocation>
</comment>
<proteinExistence type="inferred from homology"/>
<evidence type="ECO:0000256" key="4">
    <source>
        <dbReference type="ARBA" id="ARBA00006833"/>
    </source>
</evidence>
<keyword evidence="12" id="KW-0863">Zinc-finger</keyword>
<dbReference type="GO" id="GO:0005789">
    <property type="term" value="C:endoplasmic reticulum membrane"/>
    <property type="evidence" value="ECO:0007669"/>
    <property type="project" value="UniProtKB-SubCell"/>
</dbReference>
<comment type="similarity">
    <text evidence="4">Belongs to the SARAF family.</text>
</comment>
<feature type="compositionally biased region" description="Polar residues" evidence="23">
    <location>
        <begin position="1030"/>
        <end position="1041"/>
    </location>
</feature>
<dbReference type="Pfam" id="PF06682">
    <property type="entry name" value="SARAF"/>
    <property type="match status" value="1"/>
</dbReference>
<evidence type="ECO:0000256" key="23">
    <source>
        <dbReference type="SAM" id="MobiDB-lite"/>
    </source>
</evidence>
<dbReference type="PROSITE" id="PS00752">
    <property type="entry name" value="XPA_1"/>
    <property type="match status" value="1"/>
</dbReference>
<feature type="chain" id="PRO_5042121945" description="Store-operated calcium entry-associated regulatory factor" evidence="24">
    <location>
        <begin position="21"/>
        <end position="2200"/>
    </location>
</feature>
<keyword evidence="17" id="KW-0406">Ion transport</keyword>
<dbReference type="GO" id="GO:0003684">
    <property type="term" value="F:damaged DNA binding"/>
    <property type="evidence" value="ECO:0007669"/>
    <property type="project" value="InterPro"/>
</dbReference>
<evidence type="ECO:0000313" key="27">
    <source>
        <dbReference type="EMBL" id="KAK1792461.1"/>
    </source>
</evidence>
<evidence type="ECO:0000256" key="14">
    <source>
        <dbReference type="ARBA" id="ARBA00022833"/>
    </source>
</evidence>
<organism evidence="27 28">
    <name type="scientific">Electrophorus voltai</name>
    <dbReference type="NCBI Taxonomy" id="2609070"/>
    <lineage>
        <taxon>Eukaryota</taxon>
        <taxon>Metazoa</taxon>
        <taxon>Chordata</taxon>
        <taxon>Craniata</taxon>
        <taxon>Vertebrata</taxon>
        <taxon>Euteleostomi</taxon>
        <taxon>Actinopterygii</taxon>
        <taxon>Neopterygii</taxon>
        <taxon>Teleostei</taxon>
        <taxon>Ostariophysi</taxon>
        <taxon>Gymnotiformes</taxon>
        <taxon>Gymnotoidei</taxon>
        <taxon>Gymnotidae</taxon>
        <taxon>Electrophorus</taxon>
    </lineage>
</organism>
<feature type="compositionally biased region" description="Pro residues" evidence="23">
    <location>
        <begin position="225"/>
        <end position="241"/>
    </location>
</feature>
<feature type="compositionally biased region" description="Basic and acidic residues" evidence="23">
    <location>
        <begin position="1863"/>
        <end position="1882"/>
    </location>
</feature>
<evidence type="ECO:0000256" key="5">
    <source>
        <dbReference type="ARBA" id="ARBA00016584"/>
    </source>
</evidence>
<keyword evidence="14" id="KW-0862">Zinc</keyword>
<feature type="region of interest" description="Disordered" evidence="23">
    <location>
        <begin position="1863"/>
        <end position="1891"/>
    </location>
</feature>
<feature type="compositionally biased region" description="Polar residues" evidence="23">
    <location>
        <begin position="1301"/>
        <end position="1314"/>
    </location>
</feature>
<evidence type="ECO:0000256" key="7">
    <source>
        <dbReference type="ARBA" id="ARBA00022568"/>
    </source>
</evidence>
<keyword evidence="8" id="KW-0812">Transmembrane</keyword>
<feature type="compositionally biased region" description="Polar residues" evidence="23">
    <location>
        <begin position="1975"/>
        <end position="1986"/>
    </location>
</feature>
<feature type="region of interest" description="Disordered" evidence="23">
    <location>
        <begin position="1922"/>
        <end position="1994"/>
    </location>
</feature>
<dbReference type="CDD" id="cd21076">
    <property type="entry name" value="DBD_XPA"/>
    <property type="match status" value="1"/>
</dbReference>
<keyword evidence="18" id="KW-0238">DNA-binding</keyword>
<keyword evidence="28" id="KW-1185">Reference proteome</keyword>
<evidence type="ECO:0000256" key="16">
    <source>
        <dbReference type="ARBA" id="ARBA00022989"/>
    </source>
</evidence>
<sequence>MVTALFLFTVHLLFLPFVDCWADGAVLLRDVNALTLHRGRYTTARRSRPIPQLECVGGSAGCGAFVPDVVQCQNKGWDGVDVQWECKADMDNWYRFGKVEVSCEGYNSPDDPYILKGSCGLEYTLELTAEGRQQQGSRGFSGFSDFASSFFQGKGHSSGSGGYYQQGVSTGEGAGGLMVIALFLLLAYAVYKMFLCNPAHGQQGYQGDGTQDSTGAWDGDYGNMGPPPPGFKPDYTAPPPGHAHSGPSYGFSDSYTRPHTARAGFSRPTGLGGGGFWSGMGAGGLLGYLFGNQRLVESFCTRDTGATCGLCRPYILSPLISTQNKLRNTYRFRFWRNQEKIKNILNVKLLTSYQSQNSPFAEKKKRRFELYALRMDPLANSTKPADSSSGNPLKEPLTPYMLAKIERNRQRALMLRQARLASRPTSDGEGATTAKVSKTVDSGAGFFIDEPPEEENDQRTVKVVNQLAPVIEPDYLICEECLKPFMDSYLSNSFDLSVCDKCRDNEVKHCLISRTEAKQLFLLKDCDLDQREPAIRFILKKNPHNPRWGDMKLYLKTQVVKRSLEVWGSEEALEKARESREESREVQKQKRFNKKVKELRRAVRSSMFKRDTSVHQHDYGPEELLNEDEDQYRKGGEEVHTMQSVRGLRVSLGADGGISHLRMARAVCGRPYCRDHNDADNLHHMSFSSSYIAVNGPQGLSRGTPPALGQPVRPGEHGRLRRTNQMETLQTAITIGEASEPLKKPLITEKKHDDNGTGERSNESNYVDLGNMLDVKSDSAKTVKVTFTGEGNQLAIFKSRSDTSSTAVKSPGEREKHDITAKVPLKDHADHSKDIPVENDYPEALSGVPPSPCSTETKSEILGADIRKDVETDLKIGSFLAEENHHTRVYETRALKYTDMYLNSRCESEDDTSVALSDKSAHDSVTVDAESHYITTHEIQLTELDHDVDYELGRGSCWDYEDDNLVYSFVDYASFESDETTEAPLETTDRSKRKGKSNLAQTSHVPTLAAAGALMSTESEFCESDKLASSDESPSKTQNDNSRGKIHLSIKASSRAIGDPINVLDDNENIYYYARRAGERSRYFLKTSDSNEDALYDRDRAQYFIPAPGRQHLASKLKGKDINEYSSGASSSVSELDDADKEVRNLTAKSFRSLACPYFDAINLRTSSESSVSEHGLSINKWSALVDFNYGNLTQGHEHNMLAHRNSMSSVEINKCAECKNVNGVAVTNMRTTQTDVFSPKNKRAQYSGQNGSPDSSKKVELESSFQPVRNETVTLTETLNFSLDGGLPTHERRVKCMRNATGSSSTVDASSPTPAKLGCEPGSQLFETDHNKEDVHTKAIFASSLLKNVISKKMQLEQERKMERGEICDACPPASPRPSSREQDLHRESVTAKGLQRETSETGSESSISSQEDLVDTMGSISRAYKEEAREGSHSTGTELELLGDATTPSKAEVCESGTGPLARSQNSAFKTWKDGEREISEASPQSYSKPACAPAEMSTTTPDHDGEERECAEGANVEAANSRTTKMSHLYVPSSHLVPKERERADLPLHNQSVQNELAQLEEEGCREIRLSDPPRAAVTSSCGQVRKAPEIKIRLRSVKEKNPFNIANLLTPNIGYNSNSVKHGGDSKSHLLSASEKVPHFMVRDIRDTKCKLRTPIHQVRDVRKLVKSSYRFVSLENTVNKVGVSALREDSKAAKKEPDNQSFPIPMVIKCQSVNTNSTPKRGSTVRQAFNGAEGESAREADVVRERLSPKHVSEYRKNESMCRAQGSKQLMFEQAEPKTEKVKSVKQKRKKTADICDKKPECKFANQVALEKLKAAVKTMEQLYVFDRNEWKRKTDAPRPVTDSHVLSLISSQEHRFACKTDSEDEQGKASDSEKPTSSESVAEKPCASLANVAGVVASEEKTLTKPESFDNRCVVGPGGALRTTQGPKTQQRSIRRNYASGSAKGPVCVKICPSKAKPKEIQRDRDTTSDTPTKPKQTHTPLPDSENYLTIPAKSEPADIKPALIPAAPNAKPHPPPFYPPVQRSPVVSESWSPEIPMACHHTFPAAYTHLLRFTPPMEAPAPTPAPQRKLLVDPATGQCYLVDLQPAIQRLYYPDSGRYLDVPLSVAPMPVPPIALSPAAAYAPAYLFCPPVLAPPLAQVPPGCPEGTGGAGTSGGAGTCANPLISVTSQQGARIIAPPSFDGTTVSFVVEHR</sequence>
<dbReference type="InterPro" id="IPR037129">
    <property type="entry name" value="XPA_sf"/>
</dbReference>
<protein>
    <recommendedName>
        <fullName evidence="5">Store-operated calcium entry-associated regulatory factor</fullName>
    </recommendedName>
    <alternativeName>
        <fullName evidence="22">Transmembrane protein 66</fullName>
    </alternativeName>
</protein>
<dbReference type="InterPro" id="IPR000465">
    <property type="entry name" value="XPA/RAD14"/>
</dbReference>
<keyword evidence="16" id="KW-1133">Transmembrane helix</keyword>
<evidence type="ECO:0000256" key="11">
    <source>
        <dbReference type="ARBA" id="ARBA00022763"/>
    </source>
</evidence>
<comment type="similarity">
    <text evidence="3">Belongs to the XPA family.</text>
</comment>
<feature type="region of interest" description="Disordered" evidence="23">
    <location>
        <begin position="203"/>
        <end position="250"/>
    </location>
</feature>
<feature type="region of interest" description="Disordered" evidence="23">
    <location>
        <begin position="1233"/>
        <end position="1261"/>
    </location>
</feature>
<evidence type="ECO:0000256" key="24">
    <source>
        <dbReference type="SAM" id="SignalP"/>
    </source>
</evidence>
<feature type="domain" description="DUF4585" evidence="26">
    <location>
        <begin position="2069"/>
        <end position="2138"/>
    </location>
</feature>
<keyword evidence="15" id="KW-0106">Calcium</keyword>
<dbReference type="Pfam" id="PF05181">
    <property type="entry name" value="XPA_C"/>
    <property type="match status" value="1"/>
</dbReference>
<feature type="compositionally biased region" description="Low complexity" evidence="23">
    <location>
        <begin position="203"/>
        <end position="215"/>
    </location>
</feature>
<evidence type="ECO:0000256" key="9">
    <source>
        <dbReference type="ARBA" id="ARBA00022723"/>
    </source>
</evidence>
<feature type="domain" description="XPA C-terminal" evidence="25">
    <location>
        <begin position="508"/>
        <end position="559"/>
    </location>
</feature>
<feature type="region of interest" description="Disordered" evidence="23">
    <location>
        <begin position="978"/>
        <end position="1002"/>
    </location>
</feature>
<dbReference type="GO" id="GO:0006289">
    <property type="term" value="P:nucleotide-excision repair"/>
    <property type="evidence" value="ECO:0007669"/>
    <property type="project" value="InterPro"/>
</dbReference>
<evidence type="ECO:0000256" key="21">
    <source>
        <dbReference type="ARBA" id="ARBA00023242"/>
    </source>
</evidence>
<dbReference type="Pfam" id="PF15232">
    <property type="entry name" value="DUF4585"/>
    <property type="match status" value="1"/>
</dbReference>
<dbReference type="Proteomes" id="UP001239994">
    <property type="component" value="Unassembled WGS sequence"/>
</dbReference>
<feature type="compositionally biased region" description="Basic and acidic residues" evidence="23">
    <location>
        <begin position="1963"/>
        <end position="1974"/>
    </location>
</feature>
<evidence type="ECO:0000256" key="17">
    <source>
        <dbReference type="ARBA" id="ARBA00023065"/>
    </source>
</evidence>
<dbReference type="NCBIfam" id="TIGR00598">
    <property type="entry name" value="rad14"/>
    <property type="match status" value="1"/>
</dbReference>
<comment type="caution">
    <text evidence="27">The sequence shown here is derived from an EMBL/GenBank/DDBJ whole genome shotgun (WGS) entry which is preliminary data.</text>
</comment>
<keyword evidence="13" id="KW-0256">Endoplasmic reticulum</keyword>
<dbReference type="FunFam" id="3.90.530.10:FF:000001">
    <property type="entry name" value="DNA repair protein complementing XP-A cells"/>
    <property type="match status" value="1"/>
</dbReference>
<evidence type="ECO:0000256" key="15">
    <source>
        <dbReference type="ARBA" id="ARBA00022837"/>
    </source>
</evidence>
<keyword evidence="9" id="KW-0479">Metal-binding</keyword>
<dbReference type="GO" id="GO:0006816">
    <property type="term" value="P:calcium ion transport"/>
    <property type="evidence" value="ECO:0007669"/>
    <property type="project" value="UniProtKB-KW"/>
</dbReference>
<dbReference type="InterPro" id="IPR009567">
    <property type="entry name" value="SARAF"/>
</dbReference>
<evidence type="ECO:0000256" key="6">
    <source>
        <dbReference type="ARBA" id="ARBA00022448"/>
    </source>
</evidence>
<dbReference type="InterPro" id="IPR009061">
    <property type="entry name" value="DNA-bd_dom_put_sf"/>
</dbReference>
<evidence type="ECO:0000256" key="13">
    <source>
        <dbReference type="ARBA" id="ARBA00022824"/>
    </source>
</evidence>
<feature type="signal peptide" evidence="24">
    <location>
        <begin position="1"/>
        <end position="20"/>
    </location>
</feature>
<evidence type="ECO:0000256" key="3">
    <source>
        <dbReference type="ARBA" id="ARBA00005548"/>
    </source>
</evidence>
<evidence type="ECO:0000259" key="26">
    <source>
        <dbReference type="Pfam" id="PF15232"/>
    </source>
</evidence>
<dbReference type="SUPFAM" id="SSF57716">
    <property type="entry name" value="Glucocorticoid receptor-like (DNA-binding domain)"/>
    <property type="match status" value="1"/>
</dbReference>
<keyword evidence="11" id="KW-0227">DNA damage</keyword>
<keyword evidence="19" id="KW-0472">Membrane</keyword>
<feature type="compositionally biased region" description="Polar residues" evidence="23">
    <location>
        <begin position="1245"/>
        <end position="1255"/>
    </location>
</feature>
<evidence type="ECO:0000256" key="20">
    <source>
        <dbReference type="ARBA" id="ARBA00023204"/>
    </source>
</evidence>
<accession>A0AAD8Z6N3</accession>
<dbReference type="SUPFAM" id="SSF46955">
    <property type="entry name" value="Putative DNA-binding domain"/>
    <property type="match status" value="1"/>
</dbReference>
<dbReference type="PANTHER" id="PTHR15929:SF0">
    <property type="entry name" value="STORE-OPERATED CALCIUM ENTRY-ASSOCIATED REGULATORY FACTOR"/>
    <property type="match status" value="1"/>
</dbReference>
<evidence type="ECO:0000256" key="19">
    <source>
        <dbReference type="ARBA" id="ARBA00023136"/>
    </source>
</evidence>
<dbReference type="Pfam" id="PF01286">
    <property type="entry name" value="XPA_N"/>
    <property type="match status" value="1"/>
</dbReference>
<feature type="region of interest" description="Disordered" evidence="23">
    <location>
        <begin position="1444"/>
        <end position="1510"/>
    </location>
</feature>
<dbReference type="GO" id="GO:2001256">
    <property type="term" value="P:regulation of store-operated calcium entry"/>
    <property type="evidence" value="ECO:0007669"/>
    <property type="project" value="InterPro"/>
</dbReference>
<gene>
    <name evidence="27" type="ORF">P4O66_012404</name>
</gene>
<evidence type="ECO:0000256" key="8">
    <source>
        <dbReference type="ARBA" id="ARBA00022692"/>
    </source>
</evidence>
<dbReference type="EMBL" id="JAROKS010000019">
    <property type="protein sequence ID" value="KAK1792461.1"/>
    <property type="molecule type" value="Genomic_DNA"/>
</dbReference>
<reference evidence="27" key="1">
    <citation type="submission" date="2023-03" db="EMBL/GenBank/DDBJ databases">
        <title>Electrophorus voltai genome.</title>
        <authorList>
            <person name="Bian C."/>
        </authorList>
    </citation>
    <scope>NUCLEOTIDE SEQUENCE</scope>
    <source>
        <strain evidence="27">CB-2022</strain>
        <tissue evidence="27">Muscle</tissue>
    </source>
</reference>
<keyword evidence="10 24" id="KW-0732">Signal</keyword>
<keyword evidence="20" id="KW-0234">DNA repair</keyword>
<evidence type="ECO:0000256" key="1">
    <source>
        <dbReference type="ARBA" id="ARBA00004115"/>
    </source>
</evidence>
<feature type="compositionally biased region" description="Low complexity" evidence="23">
    <location>
        <begin position="1402"/>
        <end position="1413"/>
    </location>
</feature>
<feature type="region of interest" description="Disordered" evidence="23">
    <location>
        <begin position="1301"/>
        <end position="1325"/>
    </location>
</feature>
<dbReference type="InterPro" id="IPR022652">
    <property type="entry name" value="Znf_XPA_CS"/>
</dbReference>
<keyword evidence="7" id="KW-0109">Calcium transport</keyword>
<keyword evidence="21" id="KW-0539">Nucleus</keyword>
<dbReference type="Gene3D" id="3.90.530.10">
    <property type="entry name" value="XPA C-terminal domain"/>
    <property type="match status" value="1"/>
</dbReference>
<evidence type="ECO:0000259" key="25">
    <source>
        <dbReference type="Pfam" id="PF05181"/>
    </source>
</evidence>
<dbReference type="GO" id="GO:0005634">
    <property type="term" value="C:nucleus"/>
    <property type="evidence" value="ECO:0007669"/>
    <property type="project" value="UniProtKB-SubCell"/>
</dbReference>
<evidence type="ECO:0000256" key="22">
    <source>
        <dbReference type="ARBA" id="ARBA00031116"/>
    </source>
</evidence>
<name>A0AAD8Z6N3_9TELE</name>
<evidence type="ECO:0000256" key="2">
    <source>
        <dbReference type="ARBA" id="ARBA00004123"/>
    </source>
</evidence>
<evidence type="ECO:0000256" key="12">
    <source>
        <dbReference type="ARBA" id="ARBA00022771"/>
    </source>
</evidence>
<dbReference type="InterPro" id="IPR027838">
    <property type="entry name" value="DUF4585"/>
</dbReference>
<feature type="compositionally biased region" description="Polar residues" evidence="23">
    <location>
        <begin position="1928"/>
        <end position="1938"/>
    </location>
</feature>
<keyword evidence="6" id="KW-0813">Transport</keyword>
<feature type="region of interest" description="Disordered" evidence="23">
    <location>
        <begin position="1367"/>
        <end position="1415"/>
    </location>
</feature>
<evidence type="ECO:0000256" key="10">
    <source>
        <dbReference type="ARBA" id="ARBA00022729"/>
    </source>
</evidence>
<dbReference type="PANTHER" id="PTHR15929">
    <property type="entry name" value="STORE-OPERATED CALCIUM ENTRY-ASSOCIATED REGULATORY FACTOR"/>
    <property type="match status" value="1"/>
</dbReference>
<evidence type="ECO:0000313" key="28">
    <source>
        <dbReference type="Proteomes" id="UP001239994"/>
    </source>
</evidence>